<dbReference type="EMBL" id="WEGI01000013">
    <property type="protein sequence ID" value="MQY30085.1"/>
    <property type="molecule type" value="Genomic_DNA"/>
</dbReference>
<dbReference type="OrthoDB" id="4526041at2"/>
<comment type="caution">
    <text evidence="2">The sequence shown here is derived from an EMBL/GenBank/DDBJ whole genome shotgun (WGS) entry which is preliminary data.</text>
</comment>
<name>A0A7K0DWI0_9NOCA</name>
<feature type="signal peptide" evidence="1">
    <location>
        <begin position="1"/>
        <end position="30"/>
    </location>
</feature>
<feature type="chain" id="PRO_5029784135" description="META domain-containing protein" evidence="1">
    <location>
        <begin position="31"/>
        <end position="289"/>
    </location>
</feature>
<evidence type="ECO:0000256" key="1">
    <source>
        <dbReference type="SAM" id="SignalP"/>
    </source>
</evidence>
<gene>
    <name evidence="2" type="ORF">NRB56_56830</name>
</gene>
<keyword evidence="3" id="KW-1185">Reference proteome</keyword>
<evidence type="ECO:0000313" key="2">
    <source>
        <dbReference type="EMBL" id="MQY30085.1"/>
    </source>
</evidence>
<protein>
    <recommendedName>
        <fullName evidence="4">META domain-containing protein</fullName>
    </recommendedName>
</protein>
<keyword evidence="1" id="KW-0732">Signal</keyword>
<dbReference type="AlphaFoldDB" id="A0A7K0DWI0"/>
<evidence type="ECO:0008006" key="4">
    <source>
        <dbReference type="Google" id="ProtNLM"/>
    </source>
</evidence>
<evidence type="ECO:0000313" key="3">
    <source>
        <dbReference type="Proteomes" id="UP000431401"/>
    </source>
</evidence>
<dbReference type="Proteomes" id="UP000431401">
    <property type="component" value="Unassembled WGS sequence"/>
</dbReference>
<dbReference type="RefSeq" id="WP_153347411.1">
    <property type="nucleotide sequence ID" value="NZ_WEGI01000013.1"/>
</dbReference>
<proteinExistence type="predicted"/>
<organism evidence="2 3">
    <name type="scientific">Nocardia aurantia</name>
    <dbReference type="NCBI Taxonomy" id="2585199"/>
    <lineage>
        <taxon>Bacteria</taxon>
        <taxon>Bacillati</taxon>
        <taxon>Actinomycetota</taxon>
        <taxon>Actinomycetes</taxon>
        <taxon>Mycobacteriales</taxon>
        <taxon>Nocardiaceae</taxon>
        <taxon>Nocardia</taxon>
    </lineage>
</organism>
<accession>A0A7K0DWI0</accession>
<sequence length="289" mass="30937">MTHTTQIRSIVRLAVAAVALALAAPGAATADPDPAAPYLGVWNYDQPDRATMTDIATLDLGGFPATFPQIGTVVFSHGDNGEILGHTDQGCTWRFRIDGAAMELATTDQHCFNHIIDSEYNIDRWRVETDGDHERETMHANSYQGGATFSFELADGRRTRAAAGRRDDTVRAFAGTWLFDPVDAPRLINLAQVTGATPVTVPTPVTGTLEFRPGPGDTLVARTPDGCDWTFDAHGNTAELDPPTQSCGGVTRTFWSAAADGHRQNTITAGVAADGSHFSLTTGELTRQP</sequence>
<reference evidence="2 3" key="1">
    <citation type="submission" date="2019-10" db="EMBL/GenBank/DDBJ databases">
        <title>Nocardia macrotermitis sp. nov. and Nocardia aurantia sp. nov., isolated from the gut of fungus growing-termite Macrotermes natalensis.</title>
        <authorList>
            <person name="Benndorf R."/>
            <person name="Schwitalla J."/>
            <person name="Martin K."/>
            <person name="De Beer W."/>
            <person name="Kaster A.-K."/>
            <person name="Vollmers J."/>
            <person name="Poulsen M."/>
            <person name="Beemelmanns C."/>
        </authorList>
    </citation>
    <scope>NUCLEOTIDE SEQUENCE [LARGE SCALE GENOMIC DNA]</scope>
    <source>
        <strain evidence="2 3">RB56</strain>
    </source>
</reference>